<keyword evidence="3" id="KW-1185">Reference proteome</keyword>
<name>A0A366Y0V6_9BACI</name>
<organism evidence="2 3">
    <name type="scientific">Bacillus taeanensis</name>
    <dbReference type="NCBI Taxonomy" id="273032"/>
    <lineage>
        <taxon>Bacteria</taxon>
        <taxon>Bacillati</taxon>
        <taxon>Bacillota</taxon>
        <taxon>Bacilli</taxon>
        <taxon>Bacillales</taxon>
        <taxon>Bacillaceae</taxon>
        <taxon>Bacillus</taxon>
    </lineage>
</organism>
<evidence type="ECO:0000313" key="3">
    <source>
        <dbReference type="Proteomes" id="UP000253314"/>
    </source>
</evidence>
<feature type="transmembrane region" description="Helical" evidence="1">
    <location>
        <begin position="33"/>
        <end position="54"/>
    </location>
</feature>
<gene>
    <name evidence="2" type="ORF">DS031_07530</name>
</gene>
<dbReference type="EMBL" id="QOCW01000006">
    <property type="protein sequence ID" value="RBW70043.1"/>
    <property type="molecule type" value="Genomic_DNA"/>
</dbReference>
<accession>A0A366Y0V6</accession>
<dbReference type="Proteomes" id="UP000253314">
    <property type="component" value="Unassembled WGS sequence"/>
</dbReference>
<dbReference type="OrthoDB" id="2939921at2"/>
<keyword evidence="1" id="KW-0472">Membrane</keyword>
<proteinExistence type="predicted"/>
<comment type="caution">
    <text evidence="2">The sequence shown here is derived from an EMBL/GenBank/DDBJ whole genome shotgun (WGS) entry which is preliminary data.</text>
</comment>
<sequence length="80" mass="9334">MFEKIFFLVIVSLGMLSYDAPKLKQKNRRERIVYGMLMIPVFYLSLIYVMGAAWPTLNDLFDFLFLKPGQKIVEAVKVPM</sequence>
<evidence type="ECO:0000256" key="1">
    <source>
        <dbReference type="SAM" id="Phobius"/>
    </source>
</evidence>
<evidence type="ECO:0000313" key="2">
    <source>
        <dbReference type="EMBL" id="RBW70043.1"/>
    </source>
</evidence>
<protein>
    <submittedName>
        <fullName evidence="2">Uncharacterized protein</fullName>
    </submittedName>
</protein>
<dbReference type="AlphaFoldDB" id="A0A366Y0V6"/>
<dbReference type="RefSeq" id="WP_113805331.1">
    <property type="nucleotide sequence ID" value="NZ_QOCW01000006.1"/>
</dbReference>
<keyword evidence="1" id="KW-0812">Transmembrane</keyword>
<reference evidence="2 3" key="1">
    <citation type="submission" date="2018-07" db="EMBL/GenBank/DDBJ databases">
        <title>Lottiidibacillus patelloidae gen. nov., sp. nov., isolated from the intestinal tract of a marine limpet and the reclassification of B. taeanensis BH030017T, B. algicola KMM 3737T and B. hwajinpoensis SW-72T as genus Lottiidibacillus.</title>
        <authorList>
            <person name="Liu R."/>
            <person name="Huang Z."/>
        </authorList>
    </citation>
    <scope>NUCLEOTIDE SEQUENCE [LARGE SCALE GENOMIC DNA]</scope>
    <source>
        <strain evidence="2 3">BH030017</strain>
    </source>
</reference>
<keyword evidence="1" id="KW-1133">Transmembrane helix</keyword>